<evidence type="ECO:0000313" key="2">
    <source>
        <dbReference type="EMBL" id="KAK4446790.1"/>
    </source>
</evidence>
<feature type="compositionally biased region" description="Basic residues" evidence="1">
    <location>
        <begin position="85"/>
        <end position="97"/>
    </location>
</feature>
<feature type="non-terminal residue" evidence="2">
    <location>
        <position position="178"/>
    </location>
</feature>
<feature type="compositionally biased region" description="Basic and acidic residues" evidence="1">
    <location>
        <begin position="39"/>
        <end position="58"/>
    </location>
</feature>
<gene>
    <name evidence="2" type="ORF">QBC34DRAFT_279672</name>
</gene>
<feature type="region of interest" description="Disordered" evidence="1">
    <location>
        <begin position="37"/>
        <end position="178"/>
    </location>
</feature>
<dbReference type="AlphaFoldDB" id="A0AAV9GG23"/>
<name>A0AAV9GG23_9PEZI</name>
<accession>A0AAV9GG23</accession>
<feature type="non-terminal residue" evidence="2">
    <location>
        <position position="1"/>
    </location>
</feature>
<proteinExistence type="predicted"/>
<dbReference type="EMBL" id="MU865954">
    <property type="protein sequence ID" value="KAK4446790.1"/>
    <property type="molecule type" value="Genomic_DNA"/>
</dbReference>
<feature type="compositionally biased region" description="Low complexity" evidence="1">
    <location>
        <begin position="63"/>
        <end position="73"/>
    </location>
</feature>
<sequence length="178" mass="20589">RTARTVIRPGLVIEELSDFRDSDCERPGVIRPIAIEQQDSDRSQRIRQHKPEGYEHITRPKMSSVQDSSSGDSFNEVEYQEFLRRQRQAKRRRRTKTGGRTISEALGSDSDEEDLRLSNVRDPGSSARRLRRRTDHRGKTAFEAPPLRISELEEPESPDDALAQELPYFEYRSMEADS</sequence>
<protein>
    <submittedName>
        <fullName evidence="2">Uncharacterized protein</fullName>
    </submittedName>
</protein>
<evidence type="ECO:0000256" key="1">
    <source>
        <dbReference type="SAM" id="MobiDB-lite"/>
    </source>
</evidence>
<comment type="caution">
    <text evidence="2">The sequence shown here is derived from an EMBL/GenBank/DDBJ whole genome shotgun (WGS) entry which is preliminary data.</text>
</comment>
<keyword evidence="3" id="KW-1185">Reference proteome</keyword>
<organism evidence="2 3">
    <name type="scientific">Podospora aff. communis PSN243</name>
    <dbReference type="NCBI Taxonomy" id="3040156"/>
    <lineage>
        <taxon>Eukaryota</taxon>
        <taxon>Fungi</taxon>
        <taxon>Dikarya</taxon>
        <taxon>Ascomycota</taxon>
        <taxon>Pezizomycotina</taxon>
        <taxon>Sordariomycetes</taxon>
        <taxon>Sordariomycetidae</taxon>
        <taxon>Sordariales</taxon>
        <taxon>Podosporaceae</taxon>
        <taxon>Podospora</taxon>
    </lineage>
</organism>
<evidence type="ECO:0000313" key="3">
    <source>
        <dbReference type="Proteomes" id="UP001321760"/>
    </source>
</evidence>
<dbReference type="Proteomes" id="UP001321760">
    <property type="component" value="Unassembled WGS sequence"/>
</dbReference>
<reference evidence="2" key="2">
    <citation type="submission" date="2023-05" db="EMBL/GenBank/DDBJ databases">
        <authorList>
            <consortium name="Lawrence Berkeley National Laboratory"/>
            <person name="Steindorff A."/>
            <person name="Hensen N."/>
            <person name="Bonometti L."/>
            <person name="Westerberg I."/>
            <person name="Brannstrom I.O."/>
            <person name="Guillou S."/>
            <person name="Cros-Aarteil S."/>
            <person name="Calhoun S."/>
            <person name="Haridas S."/>
            <person name="Kuo A."/>
            <person name="Mondo S."/>
            <person name="Pangilinan J."/>
            <person name="Riley R."/>
            <person name="Labutti K."/>
            <person name="Andreopoulos B."/>
            <person name="Lipzen A."/>
            <person name="Chen C."/>
            <person name="Yanf M."/>
            <person name="Daum C."/>
            <person name="Ng V."/>
            <person name="Clum A."/>
            <person name="Ohm R."/>
            <person name="Martin F."/>
            <person name="Silar P."/>
            <person name="Natvig D."/>
            <person name="Lalanne C."/>
            <person name="Gautier V."/>
            <person name="Ament-Velasquez S.L."/>
            <person name="Kruys A."/>
            <person name="Hutchinson M.I."/>
            <person name="Powell A.J."/>
            <person name="Barry K."/>
            <person name="Miller A.N."/>
            <person name="Grigoriev I.V."/>
            <person name="Debuchy R."/>
            <person name="Gladieux P."/>
            <person name="Thoren M.H."/>
            <person name="Johannesson H."/>
        </authorList>
    </citation>
    <scope>NUCLEOTIDE SEQUENCE</scope>
    <source>
        <strain evidence="2">PSN243</strain>
    </source>
</reference>
<reference evidence="2" key="1">
    <citation type="journal article" date="2023" name="Mol. Phylogenet. Evol.">
        <title>Genome-scale phylogeny and comparative genomics of the fungal order Sordariales.</title>
        <authorList>
            <person name="Hensen N."/>
            <person name="Bonometti L."/>
            <person name="Westerberg I."/>
            <person name="Brannstrom I.O."/>
            <person name="Guillou S."/>
            <person name="Cros-Aarteil S."/>
            <person name="Calhoun S."/>
            <person name="Haridas S."/>
            <person name="Kuo A."/>
            <person name="Mondo S."/>
            <person name="Pangilinan J."/>
            <person name="Riley R."/>
            <person name="LaButti K."/>
            <person name="Andreopoulos B."/>
            <person name="Lipzen A."/>
            <person name="Chen C."/>
            <person name="Yan M."/>
            <person name="Daum C."/>
            <person name="Ng V."/>
            <person name="Clum A."/>
            <person name="Steindorff A."/>
            <person name="Ohm R.A."/>
            <person name="Martin F."/>
            <person name="Silar P."/>
            <person name="Natvig D.O."/>
            <person name="Lalanne C."/>
            <person name="Gautier V."/>
            <person name="Ament-Velasquez S.L."/>
            <person name="Kruys A."/>
            <person name="Hutchinson M.I."/>
            <person name="Powell A.J."/>
            <person name="Barry K."/>
            <person name="Miller A.N."/>
            <person name="Grigoriev I.V."/>
            <person name="Debuchy R."/>
            <person name="Gladieux P."/>
            <person name="Hiltunen Thoren M."/>
            <person name="Johannesson H."/>
        </authorList>
    </citation>
    <scope>NUCLEOTIDE SEQUENCE</scope>
    <source>
        <strain evidence="2">PSN243</strain>
    </source>
</reference>